<keyword evidence="1 4" id="KW-0732">Signal</keyword>
<evidence type="ECO:0000313" key="5">
    <source>
        <dbReference type="EMBL" id="CAG9803920.1"/>
    </source>
</evidence>
<dbReference type="InterPro" id="IPR038606">
    <property type="entry name" value="To_sf"/>
</dbReference>
<keyword evidence="6" id="KW-1185">Reference proteome</keyword>
<dbReference type="Pfam" id="PF06585">
    <property type="entry name" value="JHBP"/>
    <property type="match status" value="1"/>
</dbReference>
<dbReference type="PANTHER" id="PTHR11008:SF35">
    <property type="entry name" value="PROTEIN TAKEOUT-LIKE PROTEIN"/>
    <property type="match status" value="1"/>
</dbReference>
<dbReference type="GO" id="GO:0005615">
    <property type="term" value="C:extracellular space"/>
    <property type="evidence" value="ECO:0007669"/>
    <property type="project" value="TreeGrafter"/>
</dbReference>
<dbReference type="Proteomes" id="UP001153620">
    <property type="component" value="Chromosome 2"/>
</dbReference>
<protein>
    <recommendedName>
        <fullName evidence="7">Hemolymph juvenile hormone binding protein</fullName>
    </recommendedName>
</protein>
<evidence type="ECO:0000256" key="1">
    <source>
        <dbReference type="ARBA" id="ARBA00022729"/>
    </source>
</evidence>
<feature type="signal peptide" evidence="4">
    <location>
        <begin position="1"/>
        <end position="21"/>
    </location>
</feature>
<evidence type="ECO:0000313" key="6">
    <source>
        <dbReference type="Proteomes" id="UP001153620"/>
    </source>
</evidence>
<dbReference type="SMART" id="SM00700">
    <property type="entry name" value="JHBP"/>
    <property type="match status" value="1"/>
</dbReference>
<dbReference type="OrthoDB" id="8185598at2759"/>
<reference evidence="5" key="1">
    <citation type="submission" date="2022-01" db="EMBL/GenBank/DDBJ databases">
        <authorList>
            <person name="King R."/>
        </authorList>
    </citation>
    <scope>NUCLEOTIDE SEQUENCE</scope>
</reference>
<organism evidence="5 6">
    <name type="scientific">Chironomus riparius</name>
    <dbReference type="NCBI Taxonomy" id="315576"/>
    <lineage>
        <taxon>Eukaryota</taxon>
        <taxon>Metazoa</taxon>
        <taxon>Ecdysozoa</taxon>
        <taxon>Arthropoda</taxon>
        <taxon>Hexapoda</taxon>
        <taxon>Insecta</taxon>
        <taxon>Pterygota</taxon>
        <taxon>Neoptera</taxon>
        <taxon>Endopterygota</taxon>
        <taxon>Diptera</taxon>
        <taxon>Nematocera</taxon>
        <taxon>Chironomoidea</taxon>
        <taxon>Chironomidae</taxon>
        <taxon>Chironominae</taxon>
        <taxon>Chironomus</taxon>
    </lineage>
</organism>
<gene>
    <name evidence="5" type="ORF">CHIRRI_LOCUS6815</name>
</gene>
<evidence type="ECO:0000256" key="3">
    <source>
        <dbReference type="ARBA" id="ARBA00060902"/>
    </source>
</evidence>
<dbReference type="EMBL" id="OU895878">
    <property type="protein sequence ID" value="CAG9803920.1"/>
    <property type="molecule type" value="Genomic_DNA"/>
</dbReference>
<dbReference type="FunFam" id="3.15.10.30:FF:000001">
    <property type="entry name" value="Takeout-like protein 1"/>
    <property type="match status" value="1"/>
</dbReference>
<feature type="chain" id="PRO_5040265026" description="Hemolymph juvenile hormone binding protein" evidence="4">
    <location>
        <begin position="22"/>
        <end position="248"/>
    </location>
</feature>
<evidence type="ECO:0000256" key="2">
    <source>
        <dbReference type="ARBA" id="ARBA00023108"/>
    </source>
</evidence>
<dbReference type="Gene3D" id="3.15.10.30">
    <property type="entry name" value="Haemolymph juvenile hormone binding protein"/>
    <property type="match status" value="1"/>
</dbReference>
<comment type="similarity">
    <text evidence="3">Belongs to the TO family.</text>
</comment>
<evidence type="ECO:0008006" key="7">
    <source>
        <dbReference type="Google" id="ProtNLM"/>
    </source>
</evidence>
<name>A0A9N9RUD7_9DIPT</name>
<reference evidence="5" key="2">
    <citation type="submission" date="2022-10" db="EMBL/GenBank/DDBJ databases">
        <authorList>
            <consortium name="ENA_rothamsted_submissions"/>
            <consortium name="culmorum"/>
            <person name="King R."/>
        </authorList>
    </citation>
    <scope>NUCLEOTIDE SEQUENCE</scope>
</reference>
<keyword evidence="2" id="KW-0090">Biological rhythms</keyword>
<dbReference type="GO" id="GO:0007623">
    <property type="term" value="P:circadian rhythm"/>
    <property type="evidence" value="ECO:0007669"/>
    <property type="project" value="UniProtKB-ARBA"/>
</dbReference>
<proteinExistence type="inferred from homology"/>
<dbReference type="InterPro" id="IPR010562">
    <property type="entry name" value="Haemolymph_juvenile_hormone-bd"/>
</dbReference>
<sequence>MSLSFAFKWIISTTLFGYVLSQSFDTSFIQKCSRKDPQLNTCLKNSFNGLKPYLISGIPEIGLPPMEPLKIDLLGLENNAGNIRIKGLFTNVVNTGASNFTVKEVRSDFNKFRLDLGIFIPIIKSRGRYEVNGQVLLLPILSNGEFIAEFTDVNAIAKIYGKQVIRNNEAFMSIEKIVVDFVMKSARFKVKDQGHQQLNEVINQFLNQNAHELVQEMRQPASQSLGKVFKKFLDIVFSSVPLNVWLTE</sequence>
<dbReference type="AlphaFoldDB" id="A0A9N9RUD7"/>
<accession>A0A9N9RUD7</accession>
<dbReference type="PANTHER" id="PTHR11008">
    <property type="entry name" value="PROTEIN TAKEOUT-LIKE PROTEIN"/>
    <property type="match status" value="1"/>
</dbReference>
<evidence type="ECO:0000256" key="4">
    <source>
        <dbReference type="SAM" id="SignalP"/>
    </source>
</evidence>